<dbReference type="GO" id="GO:0003677">
    <property type="term" value="F:DNA binding"/>
    <property type="evidence" value="ECO:0007669"/>
    <property type="project" value="InterPro"/>
</dbReference>
<dbReference type="Proteomes" id="UP000182544">
    <property type="component" value="Unassembled WGS sequence"/>
</dbReference>
<dbReference type="SUPFAM" id="SSF46894">
    <property type="entry name" value="C-terminal effector domain of the bipartite response regulators"/>
    <property type="match status" value="1"/>
</dbReference>
<dbReference type="InterPro" id="IPR016032">
    <property type="entry name" value="Sig_transdc_resp-reg_C-effctor"/>
</dbReference>
<keyword evidence="4" id="KW-1185">Reference proteome</keyword>
<keyword evidence="1" id="KW-1133">Transmembrane helix</keyword>
<dbReference type="AlphaFoldDB" id="A0A1K2IPF7"/>
<protein>
    <submittedName>
        <fullName evidence="3">Regulatory protein, luxR family</fullName>
    </submittedName>
</protein>
<dbReference type="RefSeq" id="WP_072403266.1">
    <property type="nucleotide sequence ID" value="NZ_FPKV01000004.1"/>
</dbReference>
<dbReference type="Gene3D" id="2.60.40.10">
    <property type="entry name" value="Immunoglobulins"/>
    <property type="match status" value="1"/>
</dbReference>
<keyword evidence="1" id="KW-0472">Membrane</keyword>
<gene>
    <name evidence="3" type="ORF">SAMN05428642_10480</name>
</gene>
<evidence type="ECO:0000313" key="4">
    <source>
        <dbReference type="Proteomes" id="UP000182544"/>
    </source>
</evidence>
<dbReference type="InterPro" id="IPR013783">
    <property type="entry name" value="Ig-like_fold"/>
</dbReference>
<accession>A0A1K2IPF7</accession>
<evidence type="ECO:0000313" key="3">
    <source>
        <dbReference type="EMBL" id="SFZ94324.1"/>
    </source>
</evidence>
<dbReference type="Gene3D" id="2.130.10.10">
    <property type="entry name" value="YVTN repeat-like/Quinoprotein amine dehydrogenase"/>
    <property type="match status" value="2"/>
</dbReference>
<feature type="domain" description="HTH luxR-type" evidence="2">
    <location>
        <begin position="873"/>
        <end position="930"/>
    </location>
</feature>
<proteinExistence type="predicted"/>
<dbReference type="SUPFAM" id="SSF63829">
    <property type="entry name" value="Calcium-dependent phosphotriesterase"/>
    <property type="match status" value="1"/>
</dbReference>
<sequence length="934" mass="108245">MGVSFKKGFIIFCFFLLSGKFYAQYTPFFQNYSLTEFNAGNQNWGVSFAESGKLYVANDKGLLEFDGVKWDFYQLPNKTIIRSVLVKDNFIYTGSYEEFGYWKKTKKGILAYTSLSDFNKSNDSLDEEFWEILNIDDVLYFRSFSNLYIYKEGRIIKVKPESTIISCSKVENVIYISTLEHGIFTLQNETLNPLKNTYGLQDTKVISVSKLNDKLLITTALHGCFLYNKGNLEVWEPQINGLIKEHQLNKFLELKNENMVFGTIKNGLYITNSSGEILFHIGKENGLQNSTVLSLCTSVKNKLWVGLDNGVTAIDLDYNYLLFNDNSGELGAVYDIIKYKNRTYVGSNTGLFYLNEKDNKLNFIEDSQGQVWDLIEINNQLFCGHNNGTFLVEDNKLKKISSFTGGWVIKKVPEHKNVFVQGTYAGLVRYKYINGNWDVKHMGETTIPIKYLVFEDDFTAWVAHAYKGVFRVKFDKEYEKIIEIVDYKDKGLLSDFNVRVFNIKNDICFKTNEGWQKYEALIDSIVPNDLLNQKFGVDTNIISQPNTDLLVTKNKNDKISFVSSLANSETNINLPSKLFQKRLVVDAESVSQIQDSLYTLNLYGGFMLINNANHKILRDSLQKPIIERVEIAKNLVDINDLDPYELPFNKSISISISSPSLSNQFFEYSLSNLSSDVLNWNRLENEKLELSRLSNDDYTINFRSVNISGETSPIKTLQLRVLPPWYKNSFFYFIITIFAGLIIYWMHKRKITKEHKLLHQKLKKEQEILLKEKAIENDKKIVQLKNESLKTEVKLKSKQLANTAMALVKKNESMLEIKNELTKSEESFQNSLAYKKLLKKIDSSIGHEDEWQIFEYNFNQVHEEFFNQLKNKFPKLTHKDLKICAYIKMNLLTKEIAPLMNVSIRGLETHRYRLKRKLNLDNDDSLVDYLRNFK</sequence>
<dbReference type="STRING" id="369401.SAMN05428642_10480"/>
<reference evidence="3 4" key="1">
    <citation type="submission" date="2016-10" db="EMBL/GenBank/DDBJ databases">
        <authorList>
            <person name="de Groot N.N."/>
        </authorList>
    </citation>
    <scope>NUCLEOTIDE SEQUENCE [LARGE SCALE GENOMIC DNA]</scope>
    <source>
        <strain evidence="3 4">DSM 18180</strain>
    </source>
</reference>
<dbReference type="OrthoDB" id="1090267at2"/>
<dbReference type="InterPro" id="IPR000792">
    <property type="entry name" value="Tscrpt_reg_LuxR_C"/>
</dbReference>
<dbReference type="InterPro" id="IPR015943">
    <property type="entry name" value="WD40/YVTN_repeat-like_dom_sf"/>
</dbReference>
<keyword evidence="1" id="KW-0812">Transmembrane</keyword>
<evidence type="ECO:0000259" key="2">
    <source>
        <dbReference type="SMART" id="SM00421"/>
    </source>
</evidence>
<dbReference type="GO" id="GO:0006355">
    <property type="term" value="P:regulation of DNA-templated transcription"/>
    <property type="evidence" value="ECO:0007669"/>
    <property type="project" value="InterPro"/>
</dbReference>
<dbReference type="EMBL" id="FPKV01000004">
    <property type="protein sequence ID" value="SFZ94324.1"/>
    <property type="molecule type" value="Genomic_DNA"/>
</dbReference>
<dbReference type="Gene3D" id="1.10.10.10">
    <property type="entry name" value="Winged helix-like DNA-binding domain superfamily/Winged helix DNA-binding domain"/>
    <property type="match status" value="1"/>
</dbReference>
<dbReference type="InterPro" id="IPR036388">
    <property type="entry name" value="WH-like_DNA-bd_sf"/>
</dbReference>
<feature type="transmembrane region" description="Helical" evidence="1">
    <location>
        <begin position="729"/>
        <end position="746"/>
    </location>
</feature>
<evidence type="ECO:0000256" key="1">
    <source>
        <dbReference type="SAM" id="Phobius"/>
    </source>
</evidence>
<dbReference type="SMART" id="SM00421">
    <property type="entry name" value="HTH_LUXR"/>
    <property type="match status" value="1"/>
</dbReference>
<organism evidence="3 4">
    <name type="scientific">Flaviramulus basaltis</name>
    <dbReference type="NCBI Taxonomy" id="369401"/>
    <lineage>
        <taxon>Bacteria</taxon>
        <taxon>Pseudomonadati</taxon>
        <taxon>Bacteroidota</taxon>
        <taxon>Flavobacteriia</taxon>
        <taxon>Flavobacteriales</taxon>
        <taxon>Flavobacteriaceae</taxon>
        <taxon>Flaviramulus</taxon>
    </lineage>
</organism>
<name>A0A1K2IPF7_9FLAO</name>